<feature type="region of interest" description="Disordered" evidence="2">
    <location>
        <begin position="25"/>
        <end position="52"/>
    </location>
</feature>
<feature type="domain" description="Alkaline proteinase inhibitor/ Outer membrane lipoprotein Omp19" evidence="4">
    <location>
        <begin position="60"/>
        <end position="153"/>
    </location>
</feature>
<dbReference type="InterPro" id="IPR016085">
    <property type="entry name" value="Protease_inh_B-barrel_dom"/>
</dbReference>
<dbReference type="InterPro" id="IPR021140">
    <property type="entry name" value="Inh/Omp19"/>
</dbReference>
<dbReference type="EMBL" id="JAUSVP010000004">
    <property type="protein sequence ID" value="MDQ0447291.1"/>
    <property type="molecule type" value="Genomic_DNA"/>
</dbReference>
<feature type="compositionally biased region" description="Pro residues" evidence="2">
    <location>
        <begin position="32"/>
        <end position="47"/>
    </location>
</feature>
<comment type="caution">
    <text evidence="5">The sequence shown here is derived from an EMBL/GenBank/DDBJ whole genome shotgun (WGS) entry which is preliminary data.</text>
</comment>
<gene>
    <name evidence="5" type="ORF">QO012_001787</name>
</gene>
<evidence type="ECO:0000256" key="1">
    <source>
        <dbReference type="ARBA" id="ARBA00022729"/>
    </source>
</evidence>
<evidence type="ECO:0000259" key="4">
    <source>
        <dbReference type="Pfam" id="PF02974"/>
    </source>
</evidence>
<dbReference type="Proteomes" id="UP001231124">
    <property type="component" value="Unassembled WGS sequence"/>
</dbReference>
<evidence type="ECO:0000256" key="3">
    <source>
        <dbReference type="SAM" id="SignalP"/>
    </source>
</evidence>
<dbReference type="SUPFAM" id="SSF50882">
    <property type="entry name" value="beta-Barrel protease inhibitors"/>
    <property type="match status" value="2"/>
</dbReference>
<feature type="signal peptide" evidence="3">
    <location>
        <begin position="1"/>
        <end position="22"/>
    </location>
</feature>
<feature type="chain" id="PRO_5045566451" description="Alkaline proteinase inhibitor/ Outer membrane lipoprotein Omp19 domain-containing protein" evidence="3">
    <location>
        <begin position="23"/>
        <end position="299"/>
    </location>
</feature>
<dbReference type="Gene3D" id="2.40.128.10">
    <property type="match status" value="2"/>
</dbReference>
<organism evidence="5 6">
    <name type="scientific">Methylobacterium aerolatum</name>
    <dbReference type="NCBI Taxonomy" id="418708"/>
    <lineage>
        <taxon>Bacteria</taxon>
        <taxon>Pseudomonadati</taxon>
        <taxon>Pseudomonadota</taxon>
        <taxon>Alphaproteobacteria</taxon>
        <taxon>Hyphomicrobiales</taxon>
        <taxon>Methylobacteriaceae</taxon>
        <taxon>Methylobacterium</taxon>
    </lineage>
</organism>
<keyword evidence="6" id="KW-1185">Reference proteome</keyword>
<accession>A0ABU0HY95</accession>
<protein>
    <recommendedName>
        <fullName evidence="4">Alkaline proteinase inhibitor/ Outer membrane lipoprotein Omp19 domain-containing protein</fullName>
    </recommendedName>
</protein>
<reference evidence="5 6" key="1">
    <citation type="submission" date="2023-07" db="EMBL/GenBank/DDBJ databases">
        <title>Genomic Encyclopedia of Type Strains, Phase IV (KMG-IV): sequencing the most valuable type-strain genomes for metagenomic binning, comparative biology and taxonomic classification.</title>
        <authorList>
            <person name="Goeker M."/>
        </authorList>
    </citation>
    <scope>NUCLEOTIDE SEQUENCE [LARGE SCALE GENOMIC DNA]</scope>
    <source>
        <strain evidence="5 6">DSM 19013</strain>
    </source>
</reference>
<evidence type="ECO:0000313" key="5">
    <source>
        <dbReference type="EMBL" id="MDQ0447291.1"/>
    </source>
</evidence>
<dbReference type="RefSeq" id="WP_238207047.1">
    <property type="nucleotide sequence ID" value="NZ_BPQE01000031.1"/>
</dbReference>
<evidence type="ECO:0000256" key="2">
    <source>
        <dbReference type="SAM" id="MobiDB-lite"/>
    </source>
</evidence>
<keyword evidence="1 3" id="KW-0732">Signal</keyword>
<name>A0ABU0HY95_9HYPH</name>
<dbReference type="Pfam" id="PF02974">
    <property type="entry name" value="Inh"/>
    <property type="match status" value="1"/>
</dbReference>
<evidence type="ECO:0000313" key="6">
    <source>
        <dbReference type="Proteomes" id="UP001231124"/>
    </source>
</evidence>
<proteinExistence type="predicted"/>
<sequence length="299" mass="31882">MSALRATAATVLILLVLDPATAQEAVRDERPGGPPMASPFAPVPPDPSVAEEKETLPTRVAEVPGTWDLSKDGTSRRCVMTLLKDKGPAGQLVNFPAGCRRALPVMNGVAGWLYADEAVRLVDKDIRPVLQFKRRQDRRSYVGTAPGGETYSLVPLDTAGMRPPEPEPAIAAAVPAPSPAVATAATVSPGEPGGPVVPAPPLPPLSPDGPQPGTYALDRLRQQATCRLAFERDGTVKLLAGCHDDGIEVFNPVTWRYDGGRLTVTAKRGHSIGLVKMDDGRWRRDPETGVVFILRRIEG</sequence>